<evidence type="ECO:0000313" key="1">
    <source>
        <dbReference type="EMBL" id="VAX33338.1"/>
    </source>
</evidence>
<gene>
    <name evidence="1" type="ORF">MNBD_NITROSPINAE05-146</name>
</gene>
<accession>A0A3B1DBH4</accession>
<name>A0A3B1DBH4_9ZZZZ</name>
<dbReference type="EMBL" id="UOGG01000244">
    <property type="protein sequence ID" value="VAX33338.1"/>
    <property type="molecule type" value="Genomic_DNA"/>
</dbReference>
<dbReference type="AlphaFoldDB" id="A0A3B1DBH4"/>
<dbReference type="Gene3D" id="3.40.50.2000">
    <property type="entry name" value="Glycogen Phosphorylase B"/>
    <property type="match status" value="1"/>
</dbReference>
<reference evidence="1" key="1">
    <citation type="submission" date="2018-06" db="EMBL/GenBank/DDBJ databases">
        <authorList>
            <person name="Zhirakovskaya E."/>
        </authorList>
    </citation>
    <scope>NUCLEOTIDE SEQUENCE</scope>
</reference>
<organism evidence="1">
    <name type="scientific">hydrothermal vent metagenome</name>
    <dbReference type="NCBI Taxonomy" id="652676"/>
    <lineage>
        <taxon>unclassified sequences</taxon>
        <taxon>metagenomes</taxon>
        <taxon>ecological metagenomes</taxon>
    </lineage>
</organism>
<protein>
    <submittedName>
        <fullName evidence="1">Uncharacterized protein</fullName>
    </submittedName>
</protein>
<proteinExistence type="predicted"/>
<sequence>MIVLRTIESFFPYISGPANQAFQISTRLESLAGIHSPVLTSYCDVDPALPRHETIGNVAVTRLPIQFRLMRYCVTLSIWKHLKNFDILHSHNYRNFQTDSGFFLPRSTKSLSY</sequence>